<reference evidence="1 2" key="1">
    <citation type="submission" date="2024-09" db="EMBL/GenBank/DDBJ databases">
        <authorList>
            <person name="Pan X."/>
        </authorList>
    </citation>
    <scope>NUCLEOTIDE SEQUENCE [LARGE SCALE GENOMIC DNA]</scope>
    <source>
        <strain evidence="1 2">B2969</strain>
    </source>
</reference>
<evidence type="ECO:0000313" key="1">
    <source>
        <dbReference type="EMBL" id="MFH8252917.1"/>
    </source>
</evidence>
<dbReference type="RefSeq" id="WP_397558345.1">
    <property type="nucleotide sequence ID" value="NZ_JBIQWL010000014.1"/>
</dbReference>
<dbReference type="EMBL" id="JBIQWL010000014">
    <property type="protein sequence ID" value="MFH8252917.1"/>
    <property type="molecule type" value="Genomic_DNA"/>
</dbReference>
<accession>A0ABW7QEP2</accession>
<name>A0ABW7QEP2_9MICO</name>
<proteinExistence type="predicted"/>
<protein>
    <submittedName>
        <fullName evidence="1">Uncharacterized protein</fullName>
    </submittedName>
</protein>
<evidence type="ECO:0000313" key="2">
    <source>
        <dbReference type="Proteomes" id="UP001610861"/>
    </source>
</evidence>
<sequence length="53" mass="5723">MDHPEPQSDARADLVSALEVIEAQPLHTRAAAYEALNESLARQLDSGPTLPRA</sequence>
<keyword evidence="2" id="KW-1185">Reference proteome</keyword>
<gene>
    <name evidence="1" type="ORF">ACH3VR_21300</name>
</gene>
<organism evidence="1 2">
    <name type="scientific">Microbacterium alkaliflavum</name>
    <dbReference type="NCBI Taxonomy" id="3248839"/>
    <lineage>
        <taxon>Bacteria</taxon>
        <taxon>Bacillati</taxon>
        <taxon>Actinomycetota</taxon>
        <taxon>Actinomycetes</taxon>
        <taxon>Micrococcales</taxon>
        <taxon>Microbacteriaceae</taxon>
        <taxon>Microbacterium</taxon>
    </lineage>
</organism>
<comment type="caution">
    <text evidence="1">The sequence shown here is derived from an EMBL/GenBank/DDBJ whole genome shotgun (WGS) entry which is preliminary data.</text>
</comment>
<dbReference type="Proteomes" id="UP001610861">
    <property type="component" value="Unassembled WGS sequence"/>
</dbReference>